<dbReference type="InterPro" id="IPR011335">
    <property type="entry name" value="Restrct_endonuc-II-like"/>
</dbReference>
<accession>A0A6M0RG12</accession>
<dbReference type="Pfam" id="PF05685">
    <property type="entry name" value="Uma2"/>
    <property type="match status" value="1"/>
</dbReference>
<organism evidence="2 3">
    <name type="scientific">Adonisia turfae CCMR0081</name>
    <dbReference type="NCBI Taxonomy" id="2292702"/>
    <lineage>
        <taxon>Bacteria</taxon>
        <taxon>Bacillati</taxon>
        <taxon>Cyanobacteriota</taxon>
        <taxon>Adonisia</taxon>
        <taxon>Adonisia turfae</taxon>
    </lineage>
</organism>
<name>A0A6M0RG12_9CYAN</name>
<dbReference type="SUPFAM" id="SSF52980">
    <property type="entry name" value="Restriction endonuclease-like"/>
    <property type="match status" value="1"/>
</dbReference>
<feature type="domain" description="Putative restriction endonuclease" evidence="1">
    <location>
        <begin position="23"/>
        <end position="192"/>
    </location>
</feature>
<sequence length="225" mass="25679">MSAVLTAKNKSSLAEWYQAQWGDYVRYRDSLSPDQYRLFFHQGYLLITEMGWEGITHATICDLFTIILGFWFSIHPEQIASSLGRCLIEKDKDTAGAPDLVLYLGDDYPRWESGQPRRIDLHQWRAPDLVGEISDTTLASDLDEKKQLYAALGIPEYWVIDVRGIRVFAFALQSDGKYQLTDTSQALKDLPIALLEQTIAKLENNSNITAAQWFNQQVLALRDTK</sequence>
<evidence type="ECO:0000313" key="2">
    <source>
        <dbReference type="EMBL" id="NEZ54571.1"/>
    </source>
</evidence>
<dbReference type="InterPro" id="IPR012296">
    <property type="entry name" value="Nuclease_put_TT1808"/>
</dbReference>
<comment type="caution">
    <text evidence="2">The sequence shown here is derived from an EMBL/GenBank/DDBJ whole genome shotgun (WGS) entry which is preliminary data.</text>
</comment>
<dbReference type="GO" id="GO:0004519">
    <property type="term" value="F:endonuclease activity"/>
    <property type="evidence" value="ECO:0007669"/>
    <property type="project" value="UniProtKB-KW"/>
</dbReference>
<dbReference type="AlphaFoldDB" id="A0A6M0RG12"/>
<dbReference type="Proteomes" id="UP000481033">
    <property type="component" value="Unassembled WGS sequence"/>
</dbReference>
<dbReference type="EMBL" id="QXHD01000003">
    <property type="protein sequence ID" value="NEZ54571.1"/>
    <property type="molecule type" value="Genomic_DNA"/>
</dbReference>
<keyword evidence="2" id="KW-0255">Endonuclease</keyword>
<dbReference type="RefSeq" id="WP_163661418.1">
    <property type="nucleotide sequence ID" value="NZ_QXHD01000003.1"/>
</dbReference>
<gene>
    <name evidence="2" type="ORF">DXZ20_02455</name>
</gene>
<keyword evidence="2" id="KW-0540">Nuclease</keyword>
<reference evidence="2 3" key="1">
    <citation type="journal article" date="2020" name="Microb. Ecol.">
        <title>Ecogenomics of the Marine Benthic Filamentous Cyanobacterium Adonisia.</title>
        <authorList>
            <person name="Walter J.M."/>
            <person name="Coutinho F.H."/>
            <person name="Leomil L."/>
            <person name="Hargreaves P.I."/>
            <person name="Campeao M.E."/>
            <person name="Vieira V.V."/>
            <person name="Silva B.S."/>
            <person name="Fistarol G.O."/>
            <person name="Salomon P.S."/>
            <person name="Sawabe T."/>
            <person name="Mino S."/>
            <person name="Hosokawa M."/>
            <person name="Miyashita H."/>
            <person name="Maruyama F."/>
            <person name="van Verk M.C."/>
            <person name="Dutilh B.E."/>
            <person name="Thompson C.C."/>
            <person name="Thompson F.L."/>
        </authorList>
    </citation>
    <scope>NUCLEOTIDE SEQUENCE [LARGE SCALE GENOMIC DNA]</scope>
    <source>
        <strain evidence="2 3">CCMR0081</strain>
    </source>
</reference>
<dbReference type="Gene3D" id="3.90.1570.10">
    <property type="entry name" value="tt1808, chain A"/>
    <property type="match status" value="1"/>
</dbReference>
<dbReference type="PANTHER" id="PTHR35400:SF1">
    <property type="entry name" value="SLR1083 PROTEIN"/>
    <property type="match status" value="1"/>
</dbReference>
<dbReference type="InterPro" id="IPR008538">
    <property type="entry name" value="Uma2"/>
</dbReference>
<protein>
    <submittedName>
        <fullName evidence="2">Uma2 family endonuclease</fullName>
    </submittedName>
</protein>
<keyword evidence="2" id="KW-0378">Hydrolase</keyword>
<evidence type="ECO:0000259" key="1">
    <source>
        <dbReference type="Pfam" id="PF05685"/>
    </source>
</evidence>
<proteinExistence type="predicted"/>
<dbReference type="CDD" id="cd06260">
    <property type="entry name" value="DUF820-like"/>
    <property type="match status" value="1"/>
</dbReference>
<keyword evidence="3" id="KW-1185">Reference proteome</keyword>
<dbReference type="PANTHER" id="PTHR35400">
    <property type="entry name" value="SLR1083 PROTEIN"/>
    <property type="match status" value="1"/>
</dbReference>
<evidence type="ECO:0000313" key="3">
    <source>
        <dbReference type="Proteomes" id="UP000481033"/>
    </source>
</evidence>